<dbReference type="SUPFAM" id="SSF54106">
    <property type="entry name" value="LysM domain"/>
    <property type="match status" value="1"/>
</dbReference>
<accession>A0ABX3KST9</accession>
<dbReference type="CDD" id="cd00118">
    <property type="entry name" value="LysM"/>
    <property type="match status" value="1"/>
</dbReference>
<feature type="compositionally biased region" description="Polar residues" evidence="1">
    <location>
        <begin position="121"/>
        <end position="130"/>
    </location>
</feature>
<protein>
    <recommendedName>
        <fullName evidence="6">Cell envelope opacity-associated protein A</fullName>
    </recommendedName>
</protein>
<proteinExistence type="predicted"/>
<gene>
    <name evidence="4" type="ORF">BZJ21_04895</name>
</gene>
<reference evidence="5" key="1">
    <citation type="submission" date="2017-01" db="EMBL/GenBank/DDBJ databases">
        <title>Draft genome of the species Salinivibrio costicola subsp. alcaliphilus.</title>
        <authorList>
            <person name="Lopez-Hermoso C."/>
            <person name="De La Haba R."/>
            <person name="Sanchez-Porro C."/>
            <person name="Ventosa A."/>
        </authorList>
    </citation>
    <scope>NUCLEOTIDE SEQUENCE [LARGE SCALE GENOMIC DNA]</scope>
    <source>
        <strain evidence="5">CBH448</strain>
    </source>
</reference>
<evidence type="ECO:0000259" key="3">
    <source>
        <dbReference type="Pfam" id="PF08525"/>
    </source>
</evidence>
<dbReference type="Pfam" id="PF08525">
    <property type="entry name" value="OapA_N"/>
    <property type="match status" value="1"/>
</dbReference>
<evidence type="ECO:0000313" key="4">
    <source>
        <dbReference type="EMBL" id="OOF34593.1"/>
    </source>
</evidence>
<evidence type="ECO:0000259" key="2">
    <source>
        <dbReference type="Pfam" id="PF04225"/>
    </source>
</evidence>
<dbReference type="InterPro" id="IPR007340">
    <property type="entry name" value="LysM_Opacity-associatedA"/>
</dbReference>
<dbReference type="Pfam" id="PF04225">
    <property type="entry name" value="LysM_OapA"/>
    <property type="match status" value="1"/>
</dbReference>
<sequence length="218" mass="24021">MKLTAIRALWDKLRAKGGDKLTTVLEQAATLSRHSAMLTRIQHAWRHLPRLHRRLLMILVPVVVVLALLPSPTPPESSSDKPVRQARQPVAINPDASRSLSSSTAPSSTASQNASSVADSAMSQESSTAEESAWTRHQIESGDTLAKVFRRYDLALTDLYSIANIEGEGKPISRIQPGQWIRFKRTPSGALDILQIETEKGQSALYFRLSDGGFARQR</sequence>
<dbReference type="Proteomes" id="UP000189431">
    <property type="component" value="Unassembled WGS sequence"/>
</dbReference>
<dbReference type="InterPro" id="IPR018392">
    <property type="entry name" value="LysM"/>
</dbReference>
<dbReference type="InterPro" id="IPR013731">
    <property type="entry name" value="OapA_N"/>
</dbReference>
<feature type="compositionally biased region" description="Low complexity" evidence="1">
    <location>
        <begin position="96"/>
        <end position="118"/>
    </location>
</feature>
<keyword evidence="5" id="KW-1185">Reference proteome</keyword>
<organism evidence="4 5">
    <name type="scientific">Salinivibrio costicola subsp. alcaliphilus</name>
    <dbReference type="NCBI Taxonomy" id="272773"/>
    <lineage>
        <taxon>Bacteria</taxon>
        <taxon>Pseudomonadati</taxon>
        <taxon>Pseudomonadota</taxon>
        <taxon>Gammaproteobacteria</taxon>
        <taxon>Vibrionales</taxon>
        <taxon>Vibrionaceae</taxon>
        <taxon>Salinivibrio</taxon>
    </lineage>
</organism>
<evidence type="ECO:0008006" key="6">
    <source>
        <dbReference type="Google" id="ProtNLM"/>
    </source>
</evidence>
<feature type="domain" description="Opacity-associated protein A-like N-terminal" evidence="3">
    <location>
        <begin position="45"/>
        <end position="71"/>
    </location>
</feature>
<dbReference type="EMBL" id="MUFR01000010">
    <property type="protein sequence ID" value="OOF34593.1"/>
    <property type="molecule type" value="Genomic_DNA"/>
</dbReference>
<feature type="domain" description="Opacity-associated protein A LysM-like" evidence="2">
    <location>
        <begin position="134"/>
        <end position="218"/>
    </location>
</feature>
<name>A0ABX3KST9_SALCS</name>
<evidence type="ECO:0000313" key="5">
    <source>
        <dbReference type="Proteomes" id="UP000189431"/>
    </source>
</evidence>
<evidence type="ECO:0000256" key="1">
    <source>
        <dbReference type="SAM" id="MobiDB-lite"/>
    </source>
</evidence>
<feature type="region of interest" description="Disordered" evidence="1">
    <location>
        <begin position="91"/>
        <end position="136"/>
    </location>
</feature>
<dbReference type="Gene3D" id="3.10.450.350">
    <property type="match status" value="1"/>
</dbReference>
<dbReference type="InterPro" id="IPR036779">
    <property type="entry name" value="LysM_dom_sf"/>
</dbReference>
<comment type="caution">
    <text evidence="4">The sequence shown here is derived from an EMBL/GenBank/DDBJ whole genome shotgun (WGS) entry which is preliminary data.</text>
</comment>